<evidence type="ECO:0000259" key="13">
    <source>
        <dbReference type="PROSITE" id="PS50994"/>
    </source>
</evidence>
<feature type="domain" description="Reverse transcriptase" evidence="12">
    <location>
        <begin position="725"/>
        <end position="904"/>
    </location>
</feature>
<dbReference type="SUPFAM" id="SSF57756">
    <property type="entry name" value="Retrovirus zinc finger-like domains"/>
    <property type="match status" value="1"/>
</dbReference>
<dbReference type="FunFam" id="3.30.70.270:FF:000020">
    <property type="entry name" value="Transposon Tf2-6 polyprotein-like Protein"/>
    <property type="match status" value="1"/>
</dbReference>
<evidence type="ECO:0000256" key="1">
    <source>
        <dbReference type="ARBA" id="ARBA00012493"/>
    </source>
</evidence>
<dbReference type="Pfam" id="PF00078">
    <property type="entry name" value="RVT_1"/>
    <property type="match status" value="1"/>
</dbReference>
<dbReference type="SMART" id="SM00343">
    <property type="entry name" value="ZnF_C2HC"/>
    <property type="match status" value="1"/>
</dbReference>
<feature type="region of interest" description="Disordered" evidence="10">
    <location>
        <begin position="108"/>
        <end position="170"/>
    </location>
</feature>
<name>A0A2I0XF56_9ASPA</name>
<dbReference type="InterPro" id="IPR000477">
    <property type="entry name" value="RT_dom"/>
</dbReference>
<dbReference type="EMBL" id="KZ501944">
    <property type="protein sequence ID" value="PKU86533.1"/>
    <property type="molecule type" value="Genomic_DNA"/>
</dbReference>
<dbReference type="PANTHER" id="PTHR35046">
    <property type="entry name" value="ZINC KNUCKLE (CCHC-TYPE) FAMILY PROTEIN"/>
    <property type="match status" value="1"/>
</dbReference>
<evidence type="ECO:0000256" key="7">
    <source>
        <dbReference type="ARBA" id="ARBA00022801"/>
    </source>
</evidence>
<dbReference type="InterPro" id="IPR043502">
    <property type="entry name" value="DNA/RNA_pol_sf"/>
</dbReference>
<dbReference type="SUPFAM" id="SSF50630">
    <property type="entry name" value="Acid proteases"/>
    <property type="match status" value="1"/>
</dbReference>
<sequence>MDELVDDIQTLASAITVSLPSLAKLLVNLLLPSYTTSFWYQSQRLGEMAESSKRATSEDNRSLEALWAAHAGVEKRLDEIAAAVERLTAAFRREPPVARMGEIPLRMGRPVPPVITPTEDNRGFQTRGRRRPTLPPEFSDSEEDRGSLLPDGFSDSEAEPGDRRPRRYNARDRHHGEFRVKLDIPFFDGRLHIEDYLDWERSVENFFDYMEIEPEKQVKYVACRLKGGASAWWSQLLQCRRREGRGPVRSWVRMKQLLRGHFLPTDYEQMLYLKYQHCTQGNRTVSEYTEEFYSLSARNDLNETSNQLVARYIGGLRESIQDKLELNSVWSLSQAVNFALKAEIQLSRHMRGGSHRRQTVETVDLTKQPSPGVRKTPLLPDNSGSSQSPKPNSDPKAPLKPRFPAKDNPYPRPQGLKCFRCFQPGHKSNECPNRQQLQIIEGEDEEAFEQREEEEEVEDVLGDEGEPLVCVLEKLLLAPRKAMESQRHAIFKTKCTIAGKVCDVLIDSGCTENVVSKAVVQALQLKTAKHPQPYKISWVKRGMEIAVTETCRVQFSIGKHYTCEVVCDVVEMDVCHLILGRPWQFDVSAIYDGRANTYSLEWKGRRLRLLPHSAVGDSKTNSVRPALHIVTGNGLLAACEKDKQIFALIIREATPSQDAESRRLVEPLLKQFEEILDGNVSTLPPLRSLQHQIDFVPGSTLPNLPHHRLSPREHEILQQLVDDLLKNKLIQPSLSPCAVPALLVPKKDGSWRMCMDSRAINKITVKFRFPVPRIEELLEKLAGATVFSKLDLRSGYHQIRIRPGDEWKTAFKTRHGLYEWRVMPFGLCNAPSTFMRLMTEVLKPFLNISCVVYFDDILVFSASVADHLVHLGEIFSVLRQNQLFLNSSKCEFAASTVYFLGFVISAAGVRVDQRKVEAITNWPIPKSFTEIRSFHGLANFYRRFIKNFSTIMAPITDCLKLKHFQWGADQSSSFEEIKVALSSAPVLALPNFEKPFHVDTDASGVGIGAVLSQENRPVEFFSEKLCPSRQNWSVYEQELYAVVRALKQWEPYLLQHEFVLCSDHRALQFINKQKHINRMHARWILFLQRFSFVLKHKSGPQNVVADALSRRHLLITQLQTEIIGLECLKELYSTDPEFKAAWEDCQQDKPNSEFAIRHGYLFHRNQLCIPDSSWRPQLIKEVHSGGLAAHVGRTNTYLQLQSRFYWPHLHRDVMRFVERCPICQSYKTGGQLGGLYLPLPTPETIWEDLSLDFVLGLPRTKRGHDSIMVVVDRFSKMAHFLPCKKTFDALNVARIFFAEIVRLHGLPRSLTSDRDVKFVSSFWKELWKRLHTDIKLSSAYHPQTDGQTEVINRTLGNLLRCIVQDKPKQWDEVLGQAEFAYNSMTNRSTGRSPFGIVYTKHPNHTVDIAVLPKCNSRPAAEFAEHFTKMLEEVRDKLKESSTKYKQHFDKQRRQRSFAPGDLVMIKIRRERFPPGTYSKLSARKIGPYAVIRQINPNAYVVDLPKHYNISSTFNIGDLAAYHPPDTAEAIMESSESDSSDGGGE</sequence>
<dbReference type="PANTHER" id="PTHR35046:SF26">
    <property type="entry name" value="RNA-DIRECTED DNA POLYMERASE"/>
    <property type="match status" value="1"/>
</dbReference>
<dbReference type="CDD" id="cd09274">
    <property type="entry name" value="RNase_HI_RT_Ty3"/>
    <property type="match status" value="1"/>
</dbReference>
<dbReference type="InterPro" id="IPR036875">
    <property type="entry name" value="Znf_CCHC_sf"/>
</dbReference>
<dbReference type="InterPro" id="IPR041373">
    <property type="entry name" value="RT_RNaseH"/>
</dbReference>
<dbReference type="SUPFAM" id="SSF56672">
    <property type="entry name" value="DNA/RNA polymerases"/>
    <property type="match status" value="1"/>
</dbReference>
<dbReference type="InterPro" id="IPR001584">
    <property type="entry name" value="Integrase_cat-core"/>
</dbReference>
<dbReference type="Gene3D" id="3.30.70.270">
    <property type="match status" value="2"/>
</dbReference>
<keyword evidence="9" id="KW-0862">Zinc</keyword>
<keyword evidence="4" id="KW-0548">Nucleotidyltransferase</keyword>
<dbReference type="CDD" id="cd00303">
    <property type="entry name" value="retropepsin_like"/>
    <property type="match status" value="1"/>
</dbReference>
<dbReference type="InterPro" id="IPR041588">
    <property type="entry name" value="Integrase_H2C2"/>
</dbReference>
<dbReference type="Pfam" id="PF17921">
    <property type="entry name" value="Integrase_H2C2"/>
    <property type="match status" value="1"/>
</dbReference>
<keyword evidence="15" id="KW-1185">Reference proteome</keyword>
<dbReference type="InterPro" id="IPR043128">
    <property type="entry name" value="Rev_trsase/Diguanyl_cyclase"/>
</dbReference>
<evidence type="ECO:0000313" key="15">
    <source>
        <dbReference type="Proteomes" id="UP000233837"/>
    </source>
</evidence>
<dbReference type="Pfam" id="PF03732">
    <property type="entry name" value="Retrotrans_gag"/>
    <property type="match status" value="1"/>
</dbReference>
<keyword evidence="9" id="KW-0479">Metal-binding</keyword>
<keyword evidence="6" id="KW-0255">Endonuclease</keyword>
<dbReference type="EC" id="2.7.7.49" evidence="1"/>
<keyword evidence="2" id="KW-0645">Protease</keyword>
<dbReference type="GO" id="GO:0004519">
    <property type="term" value="F:endonuclease activity"/>
    <property type="evidence" value="ECO:0007669"/>
    <property type="project" value="UniProtKB-KW"/>
</dbReference>
<dbReference type="Gene3D" id="1.10.340.70">
    <property type="match status" value="1"/>
</dbReference>
<gene>
    <name evidence="14" type="ORF">MA16_Dca010569</name>
</gene>
<dbReference type="Pfam" id="PF13650">
    <property type="entry name" value="Asp_protease_2"/>
    <property type="match status" value="1"/>
</dbReference>
<dbReference type="CDD" id="cd01647">
    <property type="entry name" value="RT_LTR"/>
    <property type="match status" value="1"/>
</dbReference>
<evidence type="ECO:0000256" key="4">
    <source>
        <dbReference type="ARBA" id="ARBA00022695"/>
    </source>
</evidence>
<dbReference type="InterPro" id="IPR036397">
    <property type="entry name" value="RNaseH_sf"/>
</dbReference>
<dbReference type="InterPro" id="IPR056924">
    <property type="entry name" value="SH3_Tf2-1"/>
</dbReference>
<dbReference type="FunFam" id="3.30.420.10:FF:000032">
    <property type="entry name" value="Retrovirus-related Pol polyprotein from transposon 297-like Protein"/>
    <property type="match status" value="1"/>
</dbReference>
<evidence type="ECO:0000256" key="10">
    <source>
        <dbReference type="SAM" id="MobiDB-lite"/>
    </source>
</evidence>
<dbReference type="GO" id="GO:0015074">
    <property type="term" value="P:DNA integration"/>
    <property type="evidence" value="ECO:0007669"/>
    <property type="project" value="InterPro"/>
</dbReference>
<dbReference type="GO" id="GO:0003964">
    <property type="term" value="F:RNA-directed DNA polymerase activity"/>
    <property type="evidence" value="ECO:0007669"/>
    <property type="project" value="UniProtKB-KW"/>
</dbReference>
<dbReference type="Pfam" id="PF24626">
    <property type="entry name" value="SH3_Tf2-1"/>
    <property type="match status" value="1"/>
</dbReference>
<organism evidence="14 15">
    <name type="scientific">Dendrobium catenatum</name>
    <dbReference type="NCBI Taxonomy" id="906689"/>
    <lineage>
        <taxon>Eukaryota</taxon>
        <taxon>Viridiplantae</taxon>
        <taxon>Streptophyta</taxon>
        <taxon>Embryophyta</taxon>
        <taxon>Tracheophyta</taxon>
        <taxon>Spermatophyta</taxon>
        <taxon>Magnoliopsida</taxon>
        <taxon>Liliopsida</taxon>
        <taxon>Asparagales</taxon>
        <taxon>Orchidaceae</taxon>
        <taxon>Epidendroideae</taxon>
        <taxon>Malaxideae</taxon>
        <taxon>Dendrobiinae</taxon>
        <taxon>Dendrobium</taxon>
    </lineage>
</organism>
<dbReference type="Pfam" id="PF17917">
    <property type="entry name" value="RT_RNaseH"/>
    <property type="match status" value="1"/>
</dbReference>
<dbReference type="Gene3D" id="2.40.70.10">
    <property type="entry name" value="Acid Proteases"/>
    <property type="match status" value="1"/>
</dbReference>
<dbReference type="PROSITE" id="PS50878">
    <property type="entry name" value="RT_POL"/>
    <property type="match status" value="1"/>
</dbReference>
<dbReference type="Proteomes" id="UP000233837">
    <property type="component" value="Unassembled WGS sequence"/>
</dbReference>
<evidence type="ECO:0000256" key="3">
    <source>
        <dbReference type="ARBA" id="ARBA00022679"/>
    </source>
</evidence>
<proteinExistence type="predicted"/>
<keyword evidence="7" id="KW-0378">Hydrolase</keyword>
<dbReference type="PROSITE" id="PS50158">
    <property type="entry name" value="ZF_CCHC"/>
    <property type="match status" value="1"/>
</dbReference>
<feature type="domain" description="CCHC-type" evidence="11">
    <location>
        <begin position="417"/>
        <end position="433"/>
    </location>
</feature>
<reference evidence="14 15" key="1">
    <citation type="journal article" date="2016" name="Sci. Rep.">
        <title>The Dendrobium catenatum Lindl. genome sequence provides insights into polysaccharide synthase, floral development and adaptive evolution.</title>
        <authorList>
            <person name="Zhang G.Q."/>
            <person name="Xu Q."/>
            <person name="Bian C."/>
            <person name="Tsai W.C."/>
            <person name="Yeh C.M."/>
            <person name="Liu K.W."/>
            <person name="Yoshida K."/>
            <person name="Zhang L.S."/>
            <person name="Chang S.B."/>
            <person name="Chen F."/>
            <person name="Shi Y."/>
            <person name="Su Y.Y."/>
            <person name="Zhang Y.Q."/>
            <person name="Chen L.J."/>
            <person name="Yin Y."/>
            <person name="Lin M."/>
            <person name="Huang H."/>
            <person name="Deng H."/>
            <person name="Wang Z.W."/>
            <person name="Zhu S.L."/>
            <person name="Zhao X."/>
            <person name="Deng C."/>
            <person name="Niu S.C."/>
            <person name="Huang J."/>
            <person name="Wang M."/>
            <person name="Liu G.H."/>
            <person name="Yang H.J."/>
            <person name="Xiao X.J."/>
            <person name="Hsiao Y.Y."/>
            <person name="Wu W.L."/>
            <person name="Chen Y.Y."/>
            <person name="Mitsuda N."/>
            <person name="Ohme-Takagi M."/>
            <person name="Luo Y.B."/>
            <person name="Van de Peer Y."/>
            <person name="Liu Z.J."/>
        </authorList>
    </citation>
    <scope>NUCLEOTIDE SEQUENCE [LARGE SCALE GENOMIC DNA]</scope>
    <source>
        <tissue evidence="14">The whole plant</tissue>
    </source>
</reference>
<dbReference type="Gene3D" id="3.30.420.10">
    <property type="entry name" value="Ribonuclease H-like superfamily/Ribonuclease H"/>
    <property type="match status" value="1"/>
</dbReference>
<keyword evidence="9" id="KW-0863">Zinc-finger</keyword>
<dbReference type="GO" id="GO:0006508">
    <property type="term" value="P:proteolysis"/>
    <property type="evidence" value="ECO:0007669"/>
    <property type="project" value="UniProtKB-KW"/>
</dbReference>
<evidence type="ECO:0000256" key="8">
    <source>
        <dbReference type="ARBA" id="ARBA00022918"/>
    </source>
</evidence>
<dbReference type="GO" id="GO:0008233">
    <property type="term" value="F:peptidase activity"/>
    <property type="evidence" value="ECO:0007669"/>
    <property type="project" value="UniProtKB-KW"/>
</dbReference>
<evidence type="ECO:0000256" key="2">
    <source>
        <dbReference type="ARBA" id="ARBA00022670"/>
    </source>
</evidence>
<dbReference type="InterPro" id="IPR012337">
    <property type="entry name" value="RNaseH-like_sf"/>
</dbReference>
<dbReference type="SUPFAM" id="SSF53098">
    <property type="entry name" value="Ribonuclease H-like"/>
    <property type="match status" value="1"/>
</dbReference>
<evidence type="ECO:0000313" key="14">
    <source>
        <dbReference type="EMBL" id="PKU86533.1"/>
    </source>
</evidence>
<evidence type="ECO:0000256" key="5">
    <source>
        <dbReference type="ARBA" id="ARBA00022722"/>
    </source>
</evidence>
<dbReference type="FunFam" id="3.10.10.10:FF:000007">
    <property type="entry name" value="Retrovirus-related Pol polyprotein from transposon 17.6-like Protein"/>
    <property type="match status" value="1"/>
</dbReference>
<dbReference type="InterPro" id="IPR001878">
    <property type="entry name" value="Znf_CCHC"/>
</dbReference>
<keyword evidence="3" id="KW-0808">Transferase</keyword>
<keyword evidence="5" id="KW-0540">Nuclease</keyword>
<evidence type="ECO:0000256" key="6">
    <source>
        <dbReference type="ARBA" id="ARBA00022759"/>
    </source>
</evidence>
<dbReference type="InterPro" id="IPR005162">
    <property type="entry name" value="Retrotrans_gag_dom"/>
</dbReference>
<dbReference type="GO" id="GO:0003676">
    <property type="term" value="F:nucleic acid binding"/>
    <property type="evidence" value="ECO:0007669"/>
    <property type="project" value="InterPro"/>
</dbReference>
<dbReference type="Gene3D" id="3.10.10.10">
    <property type="entry name" value="HIV Type 1 Reverse Transcriptase, subunit A, domain 1"/>
    <property type="match status" value="1"/>
</dbReference>
<feature type="region of interest" description="Disordered" evidence="10">
    <location>
        <begin position="349"/>
        <end position="411"/>
    </location>
</feature>
<accession>A0A2I0XF56</accession>
<dbReference type="InterPro" id="IPR021109">
    <property type="entry name" value="Peptidase_aspartic_dom_sf"/>
</dbReference>
<dbReference type="GO" id="GO:0008270">
    <property type="term" value="F:zinc ion binding"/>
    <property type="evidence" value="ECO:0007669"/>
    <property type="project" value="UniProtKB-KW"/>
</dbReference>
<evidence type="ECO:0000259" key="12">
    <source>
        <dbReference type="PROSITE" id="PS50878"/>
    </source>
</evidence>
<evidence type="ECO:0000259" key="11">
    <source>
        <dbReference type="PROSITE" id="PS50158"/>
    </source>
</evidence>
<reference evidence="14 15" key="2">
    <citation type="journal article" date="2017" name="Nature">
        <title>The Apostasia genome and the evolution of orchids.</title>
        <authorList>
            <person name="Zhang G.Q."/>
            <person name="Liu K.W."/>
            <person name="Li Z."/>
            <person name="Lohaus R."/>
            <person name="Hsiao Y.Y."/>
            <person name="Niu S.C."/>
            <person name="Wang J.Y."/>
            <person name="Lin Y.C."/>
            <person name="Xu Q."/>
            <person name="Chen L.J."/>
            <person name="Yoshida K."/>
            <person name="Fujiwara S."/>
            <person name="Wang Z.W."/>
            <person name="Zhang Y.Q."/>
            <person name="Mitsuda N."/>
            <person name="Wang M."/>
            <person name="Liu G.H."/>
            <person name="Pecoraro L."/>
            <person name="Huang H.X."/>
            <person name="Xiao X.J."/>
            <person name="Lin M."/>
            <person name="Wu X.Y."/>
            <person name="Wu W.L."/>
            <person name="Chen Y.Y."/>
            <person name="Chang S.B."/>
            <person name="Sakamoto S."/>
            <person name="Ohme-Takagi M."/>
            <person name="Yagi M."/>
            <person name="Zeng S.J."/>
            <person name="Shen C.Y."/>
            <person name="Yeh C.M."/>
            <person name="Luo Y.B."/>
            <person name="Tsai W.C."/>
            <person name="Van de Peer Y."/>
            <person name="Liu Z.J."/>
        </authorList>
    </citation>
    <scope>NUCLEOTIDE SEQUENCE [LARGE SCALE GENOMIC DNA]</scope>
    <source>
        <tissue evidence="14">The whole plant</tissue>
    </source>
</reference>
<evidence type="ECO:0000256" key="9">
    <source>
        <dbReference type="PROSITE-ProRule" id="PRU00047"/>
    </source>
</evidence>
<feature type="compositionally biased region" description="Polar residues" evidence="10">
    <location>
        <begin position="382"/>
        <end position="391"/>
    </location>
</feature>
<dbReference type="PROSITE" id="PS50994">
    <property type="entry name" value="INTEGRASE"/>
    <property type="match status" value="1"/>
</dbReference>
<protein>
    <recommendedName>
        <fullName evidence="1">RNA-directed DNA polymerase</fullName>
        <ecNumber evidence="1">2.7.7.49</ecNumber>
    </recommendedName>
</protein>
<feature type="domain" description="Integrase catalytic" evidence="13">
    <location>
        <begin position="1238"/>
        <end position="1401"/>
    </location>
</feature>
<keyword evidence="8 14" id="KW-0695">RNA-directed DNA polymerase</keyword>